<reference evidence="1" key="1">
    <citation type="journal article" date="2023" name="Antibiotics">
        <title>Prevalence and Molecular Characterization of Methicillin-Resistant Staphylococci (MRS) and Mammaliicocci (MRM) in Dromedary Camels from Algeria: First Detection of SCCmec-mecC Hybrid in Methicillin-Resistant Mammaliicoccus lentus.</title>
        <authorList>
            <person name="Belhout C."/>
            <person name="Boyen F."/>
            <person name="Vereecke N."/>
            <person name="Theuns S."/>
            <person name="Taibi N."/>
            <person name="Stegger M."/>
            <person name="de la Fe-Rodriguez P.Y."/>
            <person name="Bouayad L."/>
            <person name="Elgroud R."/>
            <person name="Butaye P."/>
        </authorList>
    </citation>
    <scope>NUCLEOTIDE SEQUENCE</scope>
    <source>
        <strain evidence="1">7048</strain>
    </source>
</reference>
<accession>A0AAX3W0N4</accession>
<dbReference type="AlphaFoldDB" id="A0AAX3W0N4"/>
<evidence type="ECO:0000313" key="1">
    <source>
        <dbReference type="EMBL" id="WHI59022.1"/>
    </source>
</evidence>
<organism evidence="1 2">
    <name type="scientific">Mammaliicoccus lentus</name>
    <name type="common">Staphylococcus lentus</name>
    <dbReference type="NCBI Taxonomy" id="42858"/>
    <lineage>
        <taxon>Bacteria</taxon>
        <taxon>Bacillati</taxon>
        <taxon>Bacillota</taxon>
        <taxon>Bacilli</taxon>
        <taxon>Bacillales</taxon>
        <taxon>Staphylococcaceae</taxon>
        <taxon>Mammaliicoccus</taxon>
    </lineage>
</organism>
<dbReference type="InterPro" id="IPR021739">
    <property type="entry name" value="SaV-like"/>
</dbReference>
<protein>
    <submittedName>
        <fullName evidence="1">DUF3310 domain-containing protein</fullName>
    </submittedName>
</protein>
<proteinExistence type="predicted"/>
<dbReference type="Proteomes" id="UP001223261">
    <property type="component" value="Chromosome"/>
</dbReference>
<name>A0AAX3W0N4_MAMLE</name>
<sequence length="179" mass="21269">MKFKEGDRVHVKRLAKKDVDFYGTISEVIPSANYYFLMNCTYEKGESVIIFKPNSMFFGKNRQDYYVLAEDEEDTEEPEVQYTEETWRQVGKNLRRFADGFNNKCDSEQDNVNHPEHYNYGEIEIIDFIDQVSEHYNPVVAVHIANAIKYLSRAPHKNGKEDIEKARWYIERAYQKWSD</sequence>
<dbReference type="RefSeq" id="WP_282861792.1">
    <property type="nucleotide sequence ID" value="NZ_CP118848.1"/>
</dbReference>
<evidence type="ECO:0000313" key="2">
    <source>
        <dbReference type="Proteomes" id="UP001223261"/>
    </source>
</evidence>
<dbReference type="Pfam" id="PF11753">
    <property type="entry name" value="DUF3310"/>
    <property type="match status" value="1"/>
</dbReference>
<gene>
    <name evidence="1" type="ORF">PYH69_09660</name>
</gene>
<dbReference type="EMBL" id="CP118848">
    <property type="protein sequence ID" value="WHI59022.1"/>
    <property type="molecule type" value="Genomic_DNA"/>
</dbReference>